<dbReference type="SUPFAM" id="SSF53474">
    <property type="entry name" value="alpha/beta-Hydrolases"/>
    <property type="match status" value="1"/>
</dbReference>
<dbReference type="EMBL" id="HBEY01026489">
    <property type="protein sequence ID" value="CAD8609149.1"/>
    <property type="molecule type" value="Transcribed_RNA"/>
</dbReference>
<dbReference type="PANTHER" id="PTHR13136">
    <property type="entry name" value="TESTIS DEVELOPMENT PROTEIN PRTD"/>
    <property type="match status" value="1"/>
</dbReference>
<dbReference type="PANTHER" id="PTHR13136:SF11">
    <property type="entry name" value="TESTIS-EXPRESSED PROTEIN 30"/>
    <property type="match status" value="1"/>
</dbReference>
<evidence type="ECO:0000256" key="1">
    <source>
        <dbReference type="SAM" id="MobiDB-lite"/>
    </source>
</evidence>
<dbReference type="Pfam" id="PF20408">
    <property type="entry name" value="Abhydrolase_11"/>
    <property type="match status" value="1"/>
</dbReference>
<accession>A0A7S0LCZ5</accession>
<dbReference type="InterPro" id="IPR046879">
    <property type="entry name" value="KANL3/Tex30_Abhydrolase"/>
</dbReference>
<name>A0A7S0LCZ5_9EUKA</name>
<dbReference type="InterPro" id="IPR026555">
    <property type="entry name" value="NSL3/Tex30"/>
</dbReference>
<proteinExistence type="predicted"/>
<evidence type="ECO:0000313" key="3">
    <source>
        <dbReference type="EMBL" id="CAD8609149.1"/>
    </source>
</evidence>
<dbReference type="Gene3D" id="3.40.50.1820">
    <property type="entry name" value="alpha/beta hydrolase"/>
    <property type="match status" value="1"/>
</dbReference>
<feature type="domain" description="KANL3/Tex30 alpha/beta hydrolase-like" evidence="2">
    <location>
        <begin position="70"/>
        <end position="255"/>
    </location>
</feature>
<dbReference type="InterPro" id="IPR029058">
    <property type="entry name" value="AB_hydrolase_fold"/>
</dbReference>
<organism evidence="3">
    <name type="scientific">Coccolithus braarudii</name>
    <dbReference type="NCBI Taxonomy" id="221442"/>
    <lineage>
        <taxon>Eukaryota</taxon>
        <taxon>Haptista</taxon>
        <taxon>Haptophyta</taxon>
        <taxon>Prymnesiophyceae</taxon>
        <taxon>Coccolithales</taxon>
        <taxon>Coccolithaceae</taxon>
        <taxon>Coccolithus</taxon>
    </lineage>
</organism>
<dbReference type="AlphaFoldDB" id="A0A7S0LCZ5"/>
<reference evidence="3" key="1">
    <citation type="submission" date="2021-01" db="EMBL/GenBank/DDBJ databases">
        <authorList>
            <person name="Corre E."/>
            <person name="Pelletier E."/>
            <person name="Niang G."/>
            <person name="Scheremetjew M."/>
            <person name="Finn R."/>
            <person name="Kale V."/>
            <person name="Holt S."/>
            <person name="Cochrane G."/>
            <person name="Meng A."/>
            <person name="Brown T."/>
            <person name="Cohen L."/>
        </authorList>
    </citation>
    <scope>NUCLEOTIDE SEQUENCE</scope>
    <source>
        <strain evidence="3">PLY182g</strain>
    </source>
</reference>
<gene>
    <name evidence="3" type="ORF">CPEL01642_LOCUS12527</name>
</gene>
<feature type="region of interest" description="Disordered" evidence="1">
    <location>
        <begin position="1"/>
        <end position="35"/>
    </location>
</feature>
<evidence type="ECO:0000259" key="2">
    <source>
        <dbReference type="Pfam" id="PF20408"/>
    </source>
</evidence>
<sequence>MKDRRGSNKNKTGTRTARKQGKTKNTTARVAKTKKKQVGRIAAIAARLPSRAAFERSLVNEPQTRRVGRAIVLLHGAGGSSAHASMRAWKSRLSGFCDEVLSVDFPKGDERDLTKCVTAAAARALDVAHKHKRVVLVGVGAGGRTALNLLAAAEGNALGIEPLGTPLREAIVGVVALSFQLLRSGSRECRDECLRSLSADAPPLLFVSGARDAKMDTGALESARCASGARLQLYTVEGADHALKPPSESGVEALDAALAAFIGEAFGPKEETSVEIAAAPAQPHLPSKGVAVSRKRARAVEPPAIASAAIVHQEHQPDIPKAQGKTTYIEVSGAGSPEVEGIYRHHGIRDGVPCYKQVSGVMTIERDSGTQWCICRNFGFSSWYFVNSEARTPPTNGWSSGESAPPAPVMCFKNVQLPSPAQL</sequence>
<protein>
    <recommendedName>
        <fullName evidence="2">KANL3/Tex30 alpha/beta hydrolase-like domain-containing protein</fullName>
    </recommendedName>
</protein>